<dbReference type="SUPFAM" id="SSF54160">
    <property type="entry name" value="Chromo domain-like"/>
    <property type="match status" value="1"/>
</dbReference>
<accession>A0A183CH58</accession>
<evidence type="ECO:0000313" key="3">
    <source>
        <dbReference type="WBParaSite" id="GPLIN_001221400"/>
    </source>
</evidence>
<protein>
    <submittedName>
        <fullName evidence="3">CCHC-type domain-containing protein</fullName>
    </submittedName>
</protein>
<evidence type="ECO:0000313" key="2">
    <source>
        <dbReference type="Proteomes" id="UP000050741"/>
    </source>
</evidence>
<feature type="region of interest" description="Disordered" evidence="1">
    <location>
        <begin position="54"/>
        <end position="95"/>
    </location>
</feature>
<dbReference type="InterPro" id="IPR016197">
    <property type="entry name" value="Chromo-like_dom_sf"/>
</dbReference>
<reference evidence="2" key="1">
    <citation type="submission" date="2014-05" db="EMBL/GenBank/DDBJ databases">
        <title>The genome and life-stage specific transcriptomes of Globodera pallida elucidate key aspects of plant parasitism by a cyst nematode.</title>
        <authorList>
            <person name="Cotton J.A."/>
            <person name="Lilley C.J."/>
            <person name="Jones L.M."/>
            <person name="Kikuchi T."/>
            <person name="Reid A.J."/>
            <person name="Thorpe P."/>
            <person name="Tsai I.J."/>
            <person name="Beasley H."/>
            <person name="Blok V."/>
            <person name="Cock P.J.A."/>
            <person name="Van den Akker S.E."/>
            <person name="Holroyd N."/>
            <person name="Hunt M."/>
            <person name="Mantelin S."/>
            <person name="Naghra H."/>
            <person name="Pain A."/>
            <person name="Palomares-Rius J.E."/>
            <person name="Zarowiecki M."/>
            <person name="Berriman M."/>
            <person name="Jones J.T."/>
            <person name="Urwin P.E."/>
        </authorList>
    </citation>
    <scope>NUCLEOTIDE SEQUENCE [LARGE SCALE GENOMIC DNA]</scope>
    <source>
        <strain evidence="2">Lindley</strain>
    </source>
</reference>
<dbReference type="WBParaSite" id="GPLIN_001221400">
    <property type="protein sequence ID" value="GPLIN_001221400"/>
    <property type="gene ID" value="GPLIN_001221400"/>
</dbReference>
<proteinExistence type="predicted"/>
<sequence>MAARPIKSAHFSRECPSNGGVADSEAVQLPDCINCNSNGHNFFQCKMPPLNNNSNDSGHFSHTAGSKQQSAVEPPPTTTTTTTLAAASSSSSPSKKVLARRHRHYNKKNRLSITVSSHARVPEKIKVNCRSKRYEVEGIIATYVHTNKETAYFVKWLGKNFYLLTNVYLILIFI</sequence>
<feature type="region of interest" description="Disordered" evidence="1">
    <location>
        <begin position="1"/>
        <end position="20"/>
    </location>
</feature>
<name>A0A183CH58_GLOPA</name>
<feature type="compositionally biased region" description="Low complexity" evidence="1">
    <location>
        <begin position="78"/>
        <end position="94"/>
    </location>
</feature>
<dbReference type="Proteomes" id="UP000050741">
    <property type="component" value="Unassembled WGS sequence"/>
</dbReference>
<dbReference type="AlphaFoldDB" id="A0A183CH58"/>
<evidence type="ECO:0000256" key="1">
    <source>
        <dbReference type="SAM" id="MobiDB-lite"/>
    </source>
</evidence>
<feature type="compositionally biased region" description="Polar residues" evidence="1">
    <location>
        <begin position="54"/>
        <end position="69"/>
    </location>
</feature>
<keyword evidence="2" id="KW-1185">Reference proteome</keyword>
<organism evidence="2 3">
    <name type="scientific">Globodera pallida</name>
    <name type="common">Potato cyst nematode worm</name>
    <name type="synonym">Heterodera pallida</name>
    <dbReference type="NCBI Taxonomy" id="36090"/>
    <lineage>
        <taxon>Eukaryota</taxon>
        <taxon>Metazoa</taxon>
        <taxon>Ecdysozoa</taxon>
        <taxon>Nematoda</taxon>
        <taxon>Chromadorea</taxon>
        <taxon>Rhabditida</taxon>
        <taxon>Tylenchina</taxon>
        <taxon>Tylenchomorpha</taxon>
        <taxon>Tylenchoidea</taxon>
        <taxon>Heteroderidae</taxon>
        <taxon>Heteroderinae</taxon>
        <taxon>Globodera</taxon>
    </lineage>
</organism>
<reference evidence="3" key="2">
    <citation type="submission" date="2016-06" db="UniProtKB">
        <authorList>
            <consortium name="WormBaseParasite"/>
        </authorList>
    </citation>
    <scope>IDENTIFICATION</scope>
</reference>